<dbReference type="InterPro" id="IPR016181">
    <property type="entry name" value="Acyl_CoA_acyltransferase"/>
</dbReference>
<organism evidence="4 5">
    <name type="scientific">Gehongia tenuis</name>
    <dbReference type="NCBI Taxonomy" id="2763655"/>
    <lineage>
        <taxon>Bacteria</taxon>
        <taxon>Bacillati</taxon>
        <taxon>Bacillota</taxon>
        <taxon>Clostridia</taxon>
        <taxon>Christensenellales</taxon>
        <taxon>Christensenellaceae</taxon>
        <taxon>Gehongia</taxon>
    </lineage>
</organism>
<evidence type="ECO:0000313" key="4">
    <source>
        <dbReference type="EMBL" id="MBC8531881.1"/>
    </source>
</evidence>
<dbReference type="CDD" id="cd04301">
    <property type="entry name" value="NAT_SF"/>
    <property type="match status" value="1"/>
</dbReference>
<dbReference type="AlphaFoldDB" id="A0A926D606"/>
<dbReference type="PROSITE" id="PS51186">
    <property type="entry name" value="GNAT"/>
    <property type="match status" value="1"/>
</dbReference>
<dbReference type="RefSeq" id="WP_249316645.1">
    <property type="nucleotide sequence ID" value="NZ_JACRSR010000003.1"/>
</dbReference>
<dbReference type="Pfam" id="PF00583">
    <property type="entry name" value="Acetyltransf_1"/>
    <property type="match status" value="1"/>
</dbReference>
<dbReference type="Proteomes" id="UP000623172">
    <property type="component" value="Unassembled WGS sequence"/>
</dbReference>
<feature type="domain" description="N-acetyltransferase" evidence="3">
    <location>
        <begin position="3"/>
        <end position="164"/>
    </location>
</feature>
<name>A0A926D606_9FIRM</name>
<comment type="caution">
    <text evidence="4">The sequence shown here is derived from an EMBL/GenBank/DDBJ whole genome shotgun (WGS) entry which is preliminary data.</text>
</comment>
<keyword evidence="5" id="KW-1185">Reference proteome</keyword>
<dbReference type="EMBL" id="JACRSR010000003">
    <property type="protein sequence ID" value="MBC8531881.1"/>
    <property type="molecule type" value="Genomic_DNA"/>
</dbReference>
<proteinExistence type="predicted"/>
<dbReference type="PANTHER" id="PTHR43877:SF1">
    <property type="entry name" value="ACETYLTRANSFERASE"/>
    <property type="match status" value="1"/>
</dbReference>
<evidence type="ECO:0000256" key="1">
    <source>
        <dbReference type="ARBA" id="ARBA00022679"/>
    </source>
</evidence>
<dbReference type="Gene3D" id="3.40.630.30">
    <property type="match status" value="1"/>
</dbReference>
<reference evidence="4" key="1">
    <citation type="submission" date="2020-08" db="EMBL/GenBank/DDBJ databases">
        <title>Genome public.</title>
        <authorList>
            <person name="Liu C."/>
            <person name="Sun Q."/>
        </authorList>
    </citation>
    <scope>NUCLEOTIDE SEQUENCE</scope>
    <source>
        <strain evidence="4">NSJ-53</strain>
    </source>
</reference>
<keyword evidence="1" id="KW-0808">Transferase</keyword>
<sequence>MSFAIRELSSEQLPECARLIRESFLAIARRYGITSENCPQYAAFIRAEDLEARRSKGGLLFGLFEADHLAGCACLLPPSRESSPAMLELVAVQPEYRHRGYGRALVQHGEIAARALGAPTLDIVVINENAKLKDWYKSYGFTEIGEKVSSELPYTPCYMGLELDRGET</sequence>
<dbReference type="InterPro" id="IPR050832">
    <property type="entry name" value="Bact_Acetyltransf"/>
</dbReference>
<dbReference type="GO" id="GO:0016747">
    <property type="term" value="F:acyltransferase activity, transferring groups other than amino-acyl groups"/>
    <property type="evidence" value="ECO:0007669"/>
    <property type="project" value="InterPro"/>
</dbReference>
<protein>
    <submittedName>
        <fullName evidence="4">GNAT family N-acetyltransferase</fullName>
    </submittedName>
</protein>
<dbReference type="InterPro" id="IPR000182">
    <property type="entry name" value="GNAT_dom"/>
</dbReference>
<evidence type="ECO:0000256" key="2">
    <source>
        <dbReference type="ARBA" id="ARBA00023315"/>
    </source>
</evidence>
<evidence type="ECO:0000259" key="3">
    <source>
        <dbReference type="PROSITE" id="PS51186"/>
    </source>
</evidence>
<keyword evidence="2" id="KW-0012">Acyltransferase</keyword>
<accession>A0A926D606</accession>
<dbReference type="SUPFAM" id="SSF55729">
    <property type="entry name" value="Acyl-CoA N-acyltransferases (Nat)"/>
    <property type="match status" value="1"/>
</dbReference>
<evidence type="ECO:0000313" key="5">
    <source>
        <dbReference type="Proteomes" id="UP000623172"/>
    </source>
</evidence>
<dbReference type="PANTHER" id="PTHR43877">
    <property type="entry name" value="AMINOALKYLPHOSPHONATE N-ACETYLTRANSFERASE-RELATED-RELATED"/>
    <property type="match status" value="1"/>
</dbReference>
<gene>
    <name evidence="4" type="ORF">H8696_08480</name>
</gene>